<dbReference type="EMBL" id="FLQU01000451">
    <property type="protein sequence ID" value="SBS85811.1"/>
    <property type="molecule type" value="Genomic_DNA"/>
</dbReference>
<evidence type="ECO:0000313" key="3">
    <source>
        <dbReference type="EMBL" id="SBS85811.1"/>
    </source>
</evidence>
<accession>A0A1A8W2C5</accession>
<sequence>MQKSKRKVKTVNNKVPCDKEETDCNDETDHGDGDYCSEKDYHSKLSKGTKEKKKEKEKEKEKDVEVYGINDFLCNKDNSRVLKKFFLFVILIILSPVILIILYKYIFIRYLRIPQNNSLLFSVYFVIVYIFSLTILYAYLAFKEDNRYVQNTVVSHLKKYQ</sequence>
<evidence type="ECO:0000313" key="6">
    <source>
        <dbReference type="Proteomes" id="UP000078560"/>
    </source>
</evidence>
<name>A0A1A8W2C5_PLAOA</name>
<evidence type="ECO:0000256" key="1">
    <source>
        <dbReference type="SAM" id="MobiDB-lite"/>
    </source>
</evidence>
<dbReference type="Proteomes" id="UP000078546">
    <property type="component" value="Unassembled WGS sequence"/>
</dbReference>
<protein>
    <submittedName>
        <fullName evidence="3">Uncharacterized protein</fullName>
    </submittedName>
</protein>
<dbReference type="EMBL" id="FLQV01002388">
    <property type="protein sequence ID" value="SBT01248.1"/>
    <property type="molecule type" value="Genomic_DNA"/>
</dbReference>
<feature type="transmembrane region" description="Helical" evidence="2">
    <location>
        <begin position="119"/>
        <end position="140"/>
    </location>
</feature>
<reference evidence="5 6" key="1">
    <citation type="submission" date="2016-05" db="EMBL/GenBank/DDBJ databases">
        <authorList>
            <person name="Naeem Raeece"/>
        </authorList>
    </citation>
    <scope>NUCLEOTIDE SEQUENCE [LARGE SCALE GENOMIC DNA]</scope>
</reference>
<gene>
    <name evidence="4" type="ORF">POVCU1_065460</name>
    <name evidence="3" type="ORF">POVCU2_0033550</name>
</gene>
<feature type="region of interest" description="Disordered" evidence="1">
    <location>
        <begin position="16"/>
        <end position="41"/>
    </location>
</feature>
<reference evidence="3" key="2">
    <citation type="submission" date="2016-05" db="EMBL/GenBank/DDBJ databases">
        <authorList>
            <person name="Lavstsen T."/>
            <person name="Jespersen J.S."/>
        </authorList>
    </citation>
    <scope>NUCLEOTIDE SEQUENCE [LARGE SCALE GENOMIC DNA]</scope>
</reference>
<organism evidence="3 6">
    <name type="scientific">Plasmodium ovale curtisi</name>
    <dbReference type="NCBI Taxonomy" id="864141"/>
    <lineage>
        <taxon>Eukaryota</taxon>
        <taxon>Sar</taxon>
        <taxon>Alveolata</taxon>
        <taxon>Apicomplexa</taxon>
        <taxon>Aconoidasida</taxon>
        <taxon>Haemosporida</taxon>
        <taxon>Plasmodiidae</taxon>
        <taxon>Plasmodium</taxon>
        <taxon>Plasmodium (Plasmodium)</taxon>
    </lineage>
</organism>
<keyword evidence="2" id="KW-0472">Membrane</keyword>
<evidence type="ECO:0000313" key="4">
    <source>
        <dbReference type="EMBL" id="SBT01248.1"/>
    </source>
</evidence>
<evidence type="ECO:0000313" key="5">
    <source>
        <dbReference type="Proteomes" id="UP000078546"/>
    </source>
</evidence>
<keyword evidence="2" id="KW-1133">Transmembrane helix</keyword>
<dbReference type="Proteomes" id="UP000078560">
    <property type="component" value="Unassembled WGS sequence"/>
</dbReference>
<proteinExistence type="predicted"/>
<feature type="transmembrane region" description="Helical" evidence="2">
    <location>
        <begin position="85"/>
        <end position="107"/>
    </location>
</feature>
<evidence type="ECO:0000256" key="2">
    <source>
        <dbReference type="SAM" id="Phobius"/>
    </source>
</evidence>
<feature type="compositionally biased region" description="Basic and acidic residues" evidence="1">
    <location>
        <begin position="27"/>
        <end position="41"/>
    </location>
</feature>
<dbReference type="AlphaFoldDB" id="A0A1A8W2C5"/>
<keyword evidence="2" id="KW-0812">Transmembrane</keyword>